<dbReference type="Gene3D" id="1.10.950.10">
    <property type="entry name" value="Villin headpiece domain"/>
    <property type="match status" value="1"/>
</dbReference>
<dbReference type="PROSITE" id="PS51089">
    <property type="entry name" value="HP"/>
    <property type="match status" value="1"/>
</dbReference>
<dbReference type="GO" id="GO:0015629">
    <property type="term" value="C:actin cytoskeleton"/>
    <property type="evidence" value="ECO:0007669"/>
    <property type="project" value="TreeGrafter"/>
</dbReference>
<proteinExistence type="predicted"/>
<evidence type="ECO:0000256" key="10">
    <source>
        <dbReference type="ARBA" id="ARBA00071022"/>
    </source>
</evidence>
<dbReference type="PANTHER" id="PTHR24213:SF6">
    <property type="entry name" value="ACTIN-BINDING LIM PROTEIN 2"/>
    <property type="match status" value="1"/>
</dbReference>
<dbReference type="CDD" id="cd09328">
    <property type="entry name" value="LIM2_abLIM"/>
    <property type="match status" value="1"/>
</dbReference>
<evidence type="ECO:0000256" key="4">
    <source>
        <dbReference type="ARBA" id="ARBA00022723"/>
    </source>
</evidence>
<dbReference type="InterPro" id="IPR051618">
    <property type="entry name" value="Actin-binding_LIM"/>
</dbReference>
<evidence type="ECO:0000256" key="7">
    <source>
        <dbReference type="ARBA" id="ARBA00023038"/>
    </source>
</evidence>
<evidence type="ECO:0000256" key="5">
    <source>
        <dbReference type="ARBA" id="ARBA00022737"/>
    </source>
</evidence>
<feature type="domain" description="LIM zinc-binding" evidence="14">
    <location>
        <begin position="31"/>
        <end position="90"/>
    </location>
</feature>
<feature type="domain" description="LIM zinc-binding" evidence="14">
    <location>
        <begin position="91"/>
        <end position="150"/>
    </location>
</feature>
<evidence type="ECO:0000259" key="14">
    <source>
        <dbReference type="PROSITE" id="PS50023"/>
    </source>
</evidence>
<feature type="region of interest" description="Disordered" evidence="13">
    <location>
        <begin position="562"/>
        <end position="591"/>
    </location>
</feature>
<dbReference type="AlphaFoldDB" id="A0A6J2RHB6"/>
<evidence type="ECO:0000256" key="3">
    <source>
        <dbReference type="ARBA" id="ARBA00022553"/>
    </source>
</evidence>
<dbReference type="InterPro" id="IPR001781">
    <property type="entry name" value="Znf_LIM"/>
</dbReference>
<evidence type="ECO:0000256" key="1">
    <source>
        <dbReference type="ARBA" id="ARBA00004496"/>
    </source>
</evidence>
<gene>
    <name evidence="17" type="primary">ablim2</name>
</gene>
<protein>
    <recommendedName>
        <fullName evidence="10">Actin-binding LIM protein 2</fullName>
    </recommendedName>
    <alternativeName>
        <fullName evidence="11">Actin-binding LIM protein family member 2</fullName>
    </alternativeName>
</protein>
<evidence type="ECO:0000256" key="11">
    <source>
        <dbReference type="ARBA" id="ARBA00075723"/>
    </source>
</evidence>
<dbReference type="FunFam" id="2.10.110.10:FF:000004">
    <property type="entry name" value="actin-binding LIM protein 1 isoform X1"/>
    <property type="match status" value="1"/>
</dbReference>
<feature type="region of interest" description="Disordered" evidence="13">
    <location>
        <begin position="294"/>
        <end position="317"/>
    </location>
</feature>
<dbReference type="SMART" id="SM00153">
    <property type="entry name" value="VHP"/>
    <property type="match status" value="1"/>
</dbReference>
<keyword evidence="7 12" id="KW-0440">LIM domain</keyword>
<evidence type="ECO:0000256" key="8">
    <source>
        <dbReference type="ARBA" id="ARBA00060056"/>
    </source>
</evidence>
<keyword evidence="6 12" id="KW-0862">Zinc</keyword>
<dbReference type="GO" id="GO:0007010">
    <property type="term" value="P:cytoskeleton organization"/>
    <property type="evidence" value="ECO:0007669"/>
    <property type="project" value="InterPro"/>
</dbReference>
<feature type="compositionally biased region" description="Basic and acidic residues" evidence="13">
    <location>
        <begin position="364"/>
        <end position="377"/>
    </location>
</feature>
<evidence type="ECO:0000259" key="15">
    <source>
        <dbReference type="PROSITE" id="PS51089"/>
    </source>
</evidence>
<keyword evidence="3" id="KW-0597">Phosphoprotein</keyword>
<feature type="region of interest" description="Disordered" evidence="13">
    <location>
        <begin position="1"/>
        <end position="29"/>
    </location>
</feature>
<dbReference type="SUPFAM" id="SSF57716">
    <property type="entry name" value="Glucocorticoid receptor-like (DNA-binding domain)"/>
    <property type="match status" value="6"/>
</dbReference>
<feature type="domain" description="LIM zinc-binding" evidence="14">
    <location>
        <begin position="159"/>
        <end position="218"/>
    </location>
</feature>
<reference evidence="17" key="1">
    <citation type="submission" date="2025-08" db="UniProtKB">
        <authorList>
            <consortium name="RefSeq"/>
        </authorList>
    </citation>
    <scope>IDENTIFICATION</scope>
</reference>
<keyword evidence="16" id="KW-1185">Reference proteome</keyword>
<dbReference type="GO" id="GO:0051015">
    <property type="term" value="F:actin filament binding"/>
    <property type="evidence" value="ECO:0007669"/>
    <property type="project" value="TreeGrafter"/>
</dbReference>
<organism evidence="16 17">
    <name type="scientific">Cottoperca gobio</name>
    <name type="common">Frogmouth</name>
    <name type="synonym">Aphritis gobio</name>
    <dbReference type="NCBI Taxonomy" id="56716"/>
    <lineage>
        <taxon>Eukaryota</taxon>
        <taxon>Metazoa</taxon>
        <taxon>Chordata</taxon>
        <taxon>Craniata</taxon>
        <taxon>Vertebrata</taxon>
        <taxon>Euteleostomi</taxon>
        <taxon>Actinopterygii</taxon>
        <taxon>Neopterygii</taxon>
        <taxon>Teleostei</taxon>
        <taxon>Neoteleostei</taxon>
        <taxon>Acanthomorphata</taxon>
        <taxon>Eupercaria</taxon>
        <taxon>Perciformes</taxon>
        <taxon>Notothenioidei</taxon>
        <taxon>Bovichtidae</taxon>
        <taxon>Cottoperca</taxon>
    </lineage>
</organism>
<dbReference type="FunFam" id="2.10.110.10:FF:000007">
    <property type="entry name" value="actin-binding LIM protein 1 isoform X1"/>
    <property type="match status" value="1"/>
</dbReference>
<evidence type="ECO:0000256" key="9">
    <source>
        <dbReference type="ARBA" id="ARBA00065493"/>
    </source>
</evidence>
<dbReference type="Pfam" id="PF00412">
    <property type="entry name" value="LIM"/>
    <property type="match status" value="4"/>
</dbReference>
<dbReference type="GO" id="GO:0030032">
    <property type="term" value="P:lamellipodium assembly"/>
    <property type="evidence" value="ECO:0007669"/>
    <property type="project" value="TreeGrafter"/>
</dbReference>
<feature type="compositionally biased region" description="Polar residues" evidence="13">
    <location>
        <begin position="572"/>
        <end position="591"/>
    </location>
</feature>
<dbReference type="PROSITE" id="PS50023">
    <property type="entry name" value="LIM_DOMAIN_2"/>
    <property type="match status" value="3"/>
</dbReference>
<dbReference type="Gene3D" id="2.10.110.10">
    <property type="entry name" value="Cysteine Rich Protein"/>
    <property type="match status" value="4"/>
</dbReference>
<dbReference type="InterPro" id="IPR036886">
    <property type="entry name" value="Villin_headpiece_dom_sf"/>
</dbReference>
<dbReference type="PROSITE" id="PS00478">
    <property type="entry name" value="LIM_DOMAIN_1"/>
    <property type="match status" value="3"/>
</dbReference>
<feature type="region of interest" description="Disordered" evidence="13">
    <location>
        <begin position="364"/>
        <end position="426"/>
    </location>
</feature>
<evidence type="ECO:0000313" key="17">
    <source>
        <dbReference type="RefSeq" id="XP_029310288.1"/>
    </source>
</evidence>
<evidence type="ECO:0000313" key="16">
    <source>
        <dbReference type="Proteomes" id="UP000504630"/>
    </source>
</evidence>
<dbReference type="CDD" id="cd09330">
    <property type="entry name" value="LIM4_abLIM"/>
    <property type="match status" value="1"/>
</dbReference>
<dbReference type="GeneID" id="115023448"/>
<sequence length="691" mass="77090">MPEEKVFQQQAVHSPLELQKQKQKQGGGGPIPCQNCGKPCKGEALRVQNKHFHIKCFACKVCGCELAQGGFFVRQGEYICTLDYQRLYGTRCFSCQDFIEGEVVSALGKTYHPRCFVCASCKQPFPAGDRVTFNGKECICQKCTQPLPANSPAPIQAVHNCCGCGKEFKNEQSLVALEKHWHLGCFKCKVCNKVLNAEYISKDGIPFCEMDYHAMFGIQCESCKKYITGKVLEAGEKHYHPTCARCARCEQMFAEGEEMYLQGSSIWHPPCRQAAKQEEKNKKQVRIQLNEVPEQQVTRTSSESITSVPASSASGSPSRVIYAKLGEEMLDYKDLAALPKTKAIYNIDRPDMLSYSPYVSYPSEERHYGEGDGEKSPRQRRPSSPSSNSSLGGYGRYTPCRSPQNYSRPGQEAYSSQARDSSSLPLPPTLMGAIKYPSNWARDSSSHPVYYSAGAEVRGGGGSGKYSPTPVGGSAGLSFHLNPTTLAMLQQHNYIPYFRGSESGRSTPSLSTYSDGKSPSSTSTYVAAPRHFHVPASRTSWQDGDDSKRTSWMILKSEIDGQMGPEDLDPCKSTSSLPTDTSQPNFPYNKSASLPGYGRNGIYKAAEMVEDEVDPDSQSWGGMREYKIYPYEILAVTHRVKVKLPREVDRTRLERHLSPEDFQHVFCMTLEQFDRLALWKKNDLKKKARLF</sequence>
<feature type="compositionally biased region" description="Low complexity" evidence="13">
    <location>
        <begin position="300"/>
        <end position="317"/>
    </location>
</feature>
<dbReference type="CDD" id="cd09327">
    <property type="entry name" value="LIM1_abLIM"/>
    <property type="match status" value="1"/>
</dbReference>
<accession>A0A6J2RHB6</accession>
<name>A0A6J2RHB6_COTGO</name>
<dbReference type="SMART" id="SM00132">
    <property type="entry name" value="LIM"/>
    <property type="match status" value="4"/>
</dbReference>
<feature type="region of interest" description="Disordered" evidence="13">
    <location>
        <begin position="505"/>
        <end position="524"/>
    </location>
</feature>
<dbReference type="Pfam" id="PF16182">
    <property type="entry name" value="AbLIM_anchor"/>
    <property type="match status" value="2"/>
</dbReference>
<dbReference type="Pfam" id="PF02209">
    <property type="entry name" value="VHP"/>
    <property type="match status" value="1"/>
</dbReference>
<dbReference type="RefSeq" id="XP_029310288.1">
    <property type="nucleotide sequence ID" value="XM_029454428.1"/>
</dbReference>
<feature type="domain" description="HP" evidence="15">
    <location>
        <begin position="623"/>
        <end position="691"/>
    </location>
</feature>
<dbReference type="InterPro" id="IPR003128">
    <property type="entry name" value="Villin_headpiece"/>
</dbReference>
<feature type="compositionally biased region" description="Polar residues" evidence="13">
    <location>
        <begin position="401"/>
        <end position="424"/>
    </location>
</feature>
<keyword evidence="2" id="KW-0963">Cytoplasm</keyword>
<dbReference type="InterPro" id="IPR032402">
    <property type="entry name" value="AbLIM_anchor"/>
</dbReference>
<dbReference type="SUPFAM" id="SSF47050">
    <property type="entry name" value="VHP, Villin headpiece domain"/>
    <property type="match status" value="1"/>
</dbReference>
<dbReference type="CDD" id="cd09329">
    <property type="entry name" value="LIM3_abLIM"/>
    <property type="match status" value="1"/>
</dbReference>
<dbReference type="FunFam" id="1.10.950.10:FF:000001">
    <property type="entry name" value="actin-binding LIM protein 1 isoform X2"/>
    <property type="match status" value="1"/>
</dbReference>
<dbReference type="CTD" id="84448"/>
<comment type="subunit">
    <text evidence="9">Interacts with F-actin and ABRA.</text>
</comment>
<comment type="subcellular location">
    <subcellularLocation>
        <location evidence="1">Cytoplasm</location>
    </subcellularLocation>
</comment>
<evidence type="ECO:0000256" key="6">
    <source>
        <dbReference type="ARBA" id="ARBA00022833"/>
    </source>
</evidence>
<keyword evidence="5" id="KW-0677">Repeat</keyword>
<dbReference type="GO" id="GO:0005737">
    <property type="term" value="C:cytoplasm"/>
    <property type="evidence" value="ECO:0007669"/>
    <property type="project" value="UniProtKB-SubCell"/>
</dbReference>
<dbReference type="FunFam" id="2.10.110.10:FF:000053">
    <property type="entry name" value="Actin-binding LIM protein family, member 2"/>
    <property type="match status" value="1"/>
</dbReference>
<keyword evidence="4 12" id="KW-0479">Metal-binding</keyword>
<dbReference type="FunFam" id="2.10.110.10:FF:000003">
    <property type="entry name" value="actin-binding LIM protein 1 isoform X1"/>
    <property type="match status" value="1"/>
</dbReference>
<dbReference type="GO" id="GO:0046872">
    <property type="term" value="F:metal ion binding"/>
    <property type="evidence" value="ECO:0007669"/>
    <property type="project" value="UniProtKB-KW"/>
</dbReference>
<evidence type="ECO:0000256" key="12">
    <source>
        <dbReference type="PROSITE-ProRule" id="PRU00125"/>
    </source>
</evidence>
<dbReference type="Proteomes" id="UP000504630">
    <property type="component" value="Chromosome 18"/>
</dbReference>
<evidence type="ECO:0000256" key="2">
    <source>
        <dbReference type="ARBA" id="ARBA00022490"/>
    </source>
</evidence>
<dbReference type="PANTHER" id="PTHR24213">
    <property type="entry name" value="ACTIN-BINDING LIM PROTEIN"/>
    <property type="match status" value="1"/>
</dbReference>
<evidence type="ECO:0000256" key="13">
    <source>
        <dbReference type="SAM" id="MobiDB-lite"/>
    </source>
</evidence>
<comment type="function">
    <text evidence="8">May act as scaffold protein. May stimulate ABRA activity and ABRA-dependent SRF transcriptional activity.</text>
</comment>